<sequence length="75" mass="8804">EIAGRGCLKALYYKDILIIIICYLVTGRAVLVIAIKFIYYRKANNKLRPTIFFFILIKRFMFYTVSTIITLALYN</sequence>
<feature type="transmembrane region" description="Helical" evidence="1">
    <location>
        <begin position="16"/>
        <end position="39"/>
    </location>
</feature>
<keyword evidence="3" id="KW-1185">Reference proteome</keyword>
<dbReference type="AlphaFoldDB" id="A0A9Q8SAJ9"/>
<feature type="transmembrane region" description="Helical" evidence="1">
    <location>
        <begin position="51"/>
        <end position="74"/>
    </location>
</feature>
<dbReference type="GeneID" id="73334400"/>
<reference evidence="2" key="1">
    <citation type="journal article" date="2021" name="Mol. Plant Microbe Interact.">
        <title>Complete Genome Sequence of the Plant-Pathogenic Fungus Colletotrichum lupini.</title>
        <authorList>
            <person name="Baroncelli R."/>
            <person name="Pensec F."/>
            <person name="Da Lio D."/>
            <person name="Boufleur T."/>
            <person name="Vicente I."/>
            <person name="Sarrocco S."/>
            <person name="Picot A."/>
            <person name="Baraldi E."/>
            <person name="Sukno S."/>
            <person name="Thon M."/>
            <person name="Le Floch G."/>
        </authorList>
    </citation>
    <scope>NUCLEOTIDE SEQUENCE</scope>
    <source>
        <strain evidence="2">IMI 504893</strain>
    </source>
</reference>
<evidence type="ECO:0000256" key="1">
    <source>
        <dbReference type="SAM" id="Phobius"/>
    </source>
</evidence>
<keyword evidence="1" id="KW-0812">Transmembrane</keyword>
<evidence type="ECO:0000313" key="3">
    <source>
        <dbReference type="Proteomes" id="UP000830671"/>
    </source>
</evidence>
<keyword evidence="1" id="KW-1133">Transmembrane helix</keyword>
<keyword evidence="1" id="KW-0472">Membrane</keyword>
<evidence type="ECO:0000313" key="2">
    <source>
        <dbReference type="EMBL" id="UQC73694.1"/>
    </source>
</evidence>
<dbReference type="EMBL" id="CP019471">
    <property type="protein sequence ID" value="UQC73694.1"/>
    <property type="molecule type" value="Genomic_DNA"/>
</dbReference>
<dbReference type="Proteomes" id="UP000830671">
    <property type="component" value="Chromosome 1"/>
</dbReference>
<dbReference type="RefSeq" id="XP_049135347.1">
    <property type="nucleotide sequence ID" value="XM_049279390.1"/>
</dbReference>
<dbReference type="KEGG" id="clup:CLUP02_00340"/>
<organism evidence="2 3">
    <name type="scientific">Colletotrichum lupini</name>
    <dbReference type="NCBI Taxonomy" id="145971"/>
    <lineage>
        <taxon>Eukaryota</taxon>
        <taxon>Fungi</taxon>
        <taxon>Dikarya</taxon>
        <taxon>Ascomycota</taxon>
        <taxon>Pezizomycotina</taxon>
        <taxon>Sordariomycetes</taxon>
        <taxon>Hypocreomycetidae</taxon>
        <taxon>Glomerellales</taxon>
        <taxon>Glomerellaceae</taxon>
        <taxon>Colletotrichum</taxon>
        <taxon>Colletotrichum acutatum species complex</taxon>
    </lineage>
</organism>
<proteinExistence type="predicted"/>
<gene>
    <name evidence="2" type="ORF">CLUP02_00340</name>
</gene>
<name>A0A9Q8SAJ9_9PEZI</name>
<feature type="non-terminal residue" evidence="2">
    <location>
        <position position="1"/>
    </location>
</feature>
<protein>
    <submittedName>
        <fullName evidence="2">FluG domain-containing protein</fullName>
    </submittedName>
</protein>
<accession>A0A9Q8SAJ9</accession>